<keyword evidence="2" id="KW-0812">Transmembrane</keyword>
<evidence type="ECO:0000313" key="4">
    <source>
        <dbReference type="EMBL" id="MDA3733674.1"/>
    </source>
</evidence>
<dbReference type="EMBL" id="JAQIFT010000068">
    <property type="protein sequence ID" value="MDA3733674.1"/>
    <property type="molecule type" value="Genomic_DNA"/>
</dbReference>
<dbReference type="PANTHER" id="PTHR21666:SF270">
    <property type="entry name" value="MUREIN HYDROLASE ACTIVATOR ENVC"/>
    <property type="match status" value="1"/>
</dbReference>
<dbReference type="Proteomes" id="UP001169242">
    <property type="component" value="Unassembled WGS sequence"/>
</dbReference>
<feature type="domain" description="M23ase beta-sheet core" evidence="3">
    <location>
        <begin position="228"/>
        <end position="328"/>
    </location>
</feature>
<name>A0AA42DS41_9FIRM</name>
<keyword evidence="2" id="KW-1133">Transmembrane helix</keyword>
<dbReference type="Gene3D" id="2.70.70.10">
    <property type="entry name" value="Glucose Permease (Domain IIA)"/>
    <property type="match status" value="1"/>
</dbReference>
<dbReference type="Pfam" id="PF01551">
    <property type="entry name" value="Peptidase_M23"/>
    <property type="match status" value="1"/>
</dbReference>
<keyword evidence="2" id="KW-0472">Membrane</keyword>
<dbReference type="PANTHER" id="PTHR21666">
    <property type="entry name" value="PEPTIDASE-RELATED"/>
    <property type="match status" value="1"/>
</dbReference>
<dbReference type="InterPro" id="IPR050570">
    <property type="entry name" value="Cell_wall_metabolism_enzyme"/>
</dbReference>
<protein>
    <submittedName>
        <fullName evidence="4">M23 family metallopeptidase</fullName>
    </submittedName>
</protein>
<dbReference type="InterPro" id="IPR016047">
    <property type="entry name" value="M23ase_b-sheet_dom"/>
</dbReference>
<dbReference type="RefSeq" id="WP_271013443.1">
    <property type="nucleotide sequence ID" value="NZ_JAQIFT010000068.1"/>
</dbReference>
<dbReference type="GO" id="GO:0004222">
    <property type="term" value="F:metalloendopeptidase activity"/>
    <property type="evidence" value="ECO:0007669"/>
    <property type="project" value="TreeGrafter"/>
</dbReference>
<proteinExistence type="predicted"/>
<organism evidence="4 5">
    <name type="scientific">Holtiella tumoricola</name>
    <dbReference type="NCBI Taxonomy" id="3018743"/>
    <lineage>
        <taxon>Bacteria</taxon>
        <taxon>Bacillati</taxon>
        <taxon>Bacillota</taxon>
        <taxon>Clostridia</taxon>
        <taxon>Lachnospirales</taxon>
        <taxon>Cellulosilyticaceae</taxon>
        <taxon>Holtiella</taxon>
    </lineage>
</organism>
<keyword evidence="5" id="KW-1185">Reference proteome</keyword>
<reference evidence="4" key="1">
    <citation type="journal article" date="2023" name="Int. J. Syst. Evol. Microbiol.">
        <title>&lt;i&gt;Holtiella tumoricola&lt;/i&gt; gen. nov. sp. nov., isolated from a human clinical sample.</title>
        <authorList>
            <person name="Allen-Vercoe E."/>
            <person name="Daigneault M.C."/>
            <person name="Vancuren S.J."/>
            <person name="Cochrane K."/>
            <person name="O'Neal L.L."/>
            <person name="Sankaranarayanan K."/>
            <person name="Lawson P.A."/>
        </authorList>
    </citation>
    <scope>NUCLEOTIDE SEQUENCE</scope>
    <source>
        <strain evidence="4">CC70A</strain>
    </source>
</reference>
<sequence>MNKFERVIGQMTYDMGRKRQVSKNRRERSYGTPVRSATKVNRPSMMRSASKSTTNTRQSRTQFAVIEGTESLKKFIGILLIAVGILLILTKCAGSFGGGSKKAEVDSKTPATIQVTSAYTEHIQDFEIGGDTLKRLMELSIQYKKDYAHTLAVWAVESYKETPLAEIEQSIKEKDTTNFLDEFGMYDNATDVYKQFIYDIKSFPIREKNVYTYENGWKDSRTYNGNRLHYGIDIMSKANESGQIKIRSMTDGTVENIGWNQTGGYRVGIRSESGAYFYYAHLHSYAKDLKQGDRVQAGEVIGLMGDSGYGEEGTTGQFPVHLHIGIAVKTPDNVEFWINPYSILQYLEQKS</sequence>
<feature type="transmembrane region" description="Helical" evidence="2">
    <location>
        <begin position="75"/>
        <end position="94"/>
    </location>
</feature>
<dbReference type="CDD" id="cd12797">
    <property type="entry name" value="M23_peptidase"/>
    <property type="match status" value="1"/>
</dbReference>
<gene>
    <name evidence="4" type="ORF">PBV87_19575</name>
</gene>
<evidence type="ECO:0000259" key="3">
    <source>
        <dbReference type="Pfam" id="PF01551"/>
    </source>
</evidence>
<feature type="compositionally biased region" description="Polar residues" evidence="1">
    <location>
        <begin position="47"/>
        <end position="59"/>
    </location>
</feature>
<comment type="caution">
    <text evidence="4">The sequence shown here is derived from an EMBL/GenBank/DDBJ whole genome shotgun (WGS) entry which is preliminary data.</text>
</comment>
<feature type="region of interest" description="Disordered" evidence="1">
    <location>
        <begin position="16"/>
        <end position="59"/>
    </location>
</feature>
<dbReference type="InterPro" id="IPR011055">
    <property type="entry name" value="Dup_hybrid_motif"/>
</dbReference>
<evidence type="ECO:0000256" key="2">
    <source>
        <dbReference type="SAM" id="Phobius"/>
    </source>
</evidence>
<evidence type="ECO:0000313" key="5">
    <source>
        <dbReference type="Proteomes" id="UP001169242"/>
    </source>
</evidence>
<evidence type="ECO:0000256" key="1">
    <source>
        <dbReference type="SAM" id="MobiDB-lite"/>
    </source>
</evidence>
<dbReference type="AlphaFoldDB" id="A0AA42DS41"/>
<accession>A0AA42DS41</accession>
<dbReference type="SUPFAM" id="SSF51261">
    <property type="entry name" value="Duplicated hybrid motif"/>
    <property type="match status" value="1"/>
</dbReference>